<gene>
    <name evidence="1" type="ORF">A0U93_05590</name>
</gene>
<dbReference type="EMBL" id="CP014691">
    <property type="protein sequence ID" value="AQS87495.1"/>
    <property type="molecule type" value="Genomic_DNA"/>
</dbReference>
<organism evidence="1 2">
    <name type="scientific">Neoasaia chiangmaiensis</name>
    <dbReference type="NCBI Taxonomy" id="320497"/>
    <lineage>
        <taxon>Bacteria</taxon>
        <taxon>Pseudomonadati</taxon>
        <taxon>Pseudomonadota</taxon>
        <taxon>Alphaproteobacteria</taxon>
        <taxon>Acetobacterales</taxon>
        <taxon>Acetobacteraceae</taxon>
        <taxon>Neoasaia</taxon>
    </lineage>
</organism>
<keyword evidence="2" id="KW-1185">Reference proteome</keyword>
<accession>A0A1U9KNW2</accession>
<name>A0A1U9KNW2_9PROT</name>
<dbReference type="OrthoDB" id="4235777at2"/>
<dbReference type="AlphaFoldDB" id="A0A1U9KNW2"/>
<dbReference type="Proteomes" id="UP000188604">
    <property type="component" value="Chromosome"/>
</dbReference>
<proteinExistence type="predicted"/>
<protein>
    <submittedName>
        <fullName evidence="1">Uncharacterized protein</fullName>
    </submittedName>
</protein>
<sequence length="135" mass="14447">MSGFLNRIKDKALNLSGIEDKASDALRRLIASEGGQTGIEHIMQQFDKAGLGDKARSWVGDGPRQPLSTEEIQRVLTSDQAKFIASCTGLPLAPLLPVIARLLPIIISKMARNHETTDEAVSKALAELKAGSTPA</sequence>
<dbReference type="InterPro" id="IPR027405">
    <property type="entry name" value="YidB-like"/>
</dbReference>
<dbReference type="RefSeq" id="WP_077806481.1">
    <property type="nucleotide sequence ID" value="NZ_BJXS01000009.1"/>
</dbReference>
<dbReference type="STRING" id="320497.A0U93_05590"/>
<evidence type="ECO:0000313" key="2">
    <source>
        <dbReference type="Proteomes" id="UP000188604"/>
    </source>
</evidence>
<reference evidence="1 2" key="1">
    <citation type="submission" date="2016-03" db="EMBL/GenBank/DDBJ databases">
        <title>Acetic acid bacteria sequencing.</title>
        <authorList>
            <person name="Brandt J."/>
            <person name="Jakob F."/>
            <person name="Vogel R.F."/>
        </authorList>
    </citation>
    <scope>NUCLEOTIDE SEQUENCE [LARGE SCALE GENOMIC DNA]</scope>
    <source>
        <strain evidence="1 2">NBRC 101099</strain>
    </source>
</reference>
<dbReference type="InterPro" id="IPR045372">
    <property type="entry name" value="YidB"/>
</dbReference>
<dbReference type="Gene3D" id="1.10.10.690">
    <property type="entry name" value="YidB-like"/>
    <property type="match status" value="1"/>
</dbReference>
<evidence type="ECO:0000313" key="1">
    <source>
        <dbReference type="EMBL" id="AQS87495.1"/>
    </source>
</evidence>
<dbReference type="SUPFAM" id="SSF140804">
    <property type="entry name" value="YidB-like"/>
    <property type="match status" value="1"/>
</dbReference>
<dbReference type="Pfam" id="PF20159">
    <property type="entry name" value="YidB"/>
    <property type="match status" value="1"/>
</dbReference>
<dbReference type="KEGG" id="nch:A0U93_05590"/>